<dbReference type="PROSITE" id="PS00063">
    <property type="entry name" value="ALDOKETO_REDUCTASE_3"/>
    <property type="match status" value="1"/>
</dbReference>
<evidence type="ECO:0000256" key="6">
    <source>
        <dbReference type="PIRSR" id="PIRSR000097-2"/>
    </source>
</evidence>
<dbReference type="GO" id="GO:0016616">
    <property type="term" value="F:oxidoreductase activity, acting on the CH-OH group of donors, NAD or NADP as acceptor"/>
    <property type="evidence" value="ECO:0007669"/>
    <property type="project" value="UniProtKB-ARBA"/>
</dbReference>
<feature type="binding site" evidence="6">
    <location>
        <position position="111"/>
    </location>
    <ligand>
        <name>substrate</name>
    </ligand>
</feature>
<comment type="catalytic activity">
    <reaction evidence="4">
        <text>hydroxyacetone + NADP(+) = methylglyoxal + NADPH + H(+)</text>
        <dbReference type="Rhea" id="RHEA:27986"/>
        <dbReference type="ChEBI" id="CHEBI:15378"/>
        <dbReference type="ChEBI" id="CHEBI:17158"/>
        <dbReference type="ChEBI" id="CHEBI:27957"/>
        <dbReference type="ChEBI" id="CHEBI:57783"/>
        <dbReference type="ChEBI" id="CHEBI:58349"/>
    </reaction>
</comment>
<feature type="site" description="Lowers pKa of active site Tyr" evidence="7">
    <location>
        <position position="78"/>
    </location>
</feature>
<sequence>MKNRYIPDVPLNDNTILPGIGFGTYKLQGAEGVAGIVRAIRNGYRLLDSAFNYENEGTVGEAIRQAGVSREQLRVTSKLPGRHHHFDEAIATIEESLYRAQLDYYDLYLIHWPNPSKGLYVEAWQALIEARRRGLALSIGVCNFLPAHLEKIMSETGVAPAVNQIEMHPYFPQAEQRVFDKAHGIVTEAWSPLGRANHLLQEPLIQNIAERHGRTVAQIILRWHIQLEAIPLPKSANGERQIENLWIFDFDLSDEDMGAIATLARPDGRTFDQDPARYEEF</sequence>
<dbReference type="PANTHER" id="PTHR43827">
    <property type="entry name" value="2,5-DIKETO-D-GLUCONIC ACID REDUCTASE"/>
    <property type="match status" value="1"/>
</dbReference>
<evidence type="ECO:0000256" key="3">
    <source>
        <dbReference type="ARBA" id="ARBA00023002"/>
    </source>
</evidence>
<dbReference type="Proteomes" id="UP000246073">
    <property type="component" value="Unassembled WGS sequence"/>
</dbReference>
<gene>
    <name evidence="9" type="ORF">OHAE_5324</name>
</gene>
<keyword evidence="3" id="KW-0560">Oxidoreductase</keyword>
<accession>A0A2P9HF37</accession>
<dbReference type="InterPro" id="IPR023210">
    <property type="entry name" value="NADP_OxRdtase_dom"/>
</dbReference>
<dbReference type="PROSITE" id="PS00798">
    <property type="entry name" value="ALDOKETO_REDUCTASE_1"/>
    <property type="match status" value="1"/>
</dbReference>
<dbReference type="PANTHER" id="PTHR43827:SF3">
    <property type="entry name" value="NADP-DEPENDENT OXIDOREDUCTASE DOMAIN-CONTAINING PROTEIN"/>
    <property type="match status" value="1"/>
</dbReference>
<keyword evidence="2" id="KW-0521">NADP</keyword>
<feature type="domain" description="NADP-dependent oxidoreductase" evidence="8">
    <location>
        <begin position="20"/>
        <end position="263"/>
    </location>
</feature>
<organism evidence="9 10">
    <name type="scientific">Ochrobactrum soli</name>
    <dbReference type="NCBI Taxonomy" id="2448455"/>
    <lineage>
        <taxon>Bacteria</taxon>
        <taxon>Pseudomonadati</taxon>
        <taxon>Pseudomonadota</taxon>
        <taxon>Alphaproteobacteria</taxon>
        <taxon>Hyphomicrobiales</taxon>
        <taxon>Brucellaceae</taxon>
        <taxon>Brucella/Ochrobactrum group</taxon>
        <taxon>Ochrobactrum</taxon>
    </lineage>
</organism>
<protein>
    <submittedName>
        <fullName evidence="9">Oxidoreductase of aldo/keto reductase family, subgroup 1</fullName>
    </submittedName>
</protein>
<evidence type="ECO:0000256" key="7">
    <source>
        <dbReference type="PIRSR" id="PIRSR000097-3"/>
    </source>
</evidence>
<dbReference type="EMBL" id="OOFM01000003">
    <property type="protein sequence ID" value="SPL62717.1"/>
    <property type="molecule type" value="Genomic_DNA"/>
</dbReference>
<evidence type="ECO:0000256" key="5">
    <source>
        <dbReference type="PIRSR" id="PIRSR000097-1"/>
    </source>
</evidence>
<dbReference type="FunFam" id="3.20.20.100:FF:000002">
    <property type="entry name" value="2,5-diketo-D-gluconic acid reductase A"/>
    <property type="match status" value="1"/>
</dbReference>
<proteinExistence type="inferred from homology"/>
<dbReference type="AlphaFoldDB" id="A0A2P9HF37"/>
<dbReference type="Pfam" id="PF00248">
    <property type="entry name" value="Aldo_ket_red"/>
    <property type="match status" value="1"/>
</dbReference>
<name>A0A2P9HF37_9HYPH</name>
<dbReference type="RefSeq" id="WP_109366772.1">
    <property type="nucleotide sequence ID" value="NZ_OOFM01000003.1"/>
</dbReference>
<comment type="similarity">
    <text evidence="1">Belongs to the aldo/keto reductase family.</text>
</comment>
<dbReference type="InterPro" id="IPR020471">
    <property type="entry name" value="AKR"/>
</dbReference>
<evidence type="ECO:0000256" key="1">
    <source>
        <dbReference type="ARBA" id="ARBA00007905"/>
    </source>
</evidence>
<dbReference type="PRINTS" id="PR00069">
    <property type="entry name" value="ALDKETRDTASE"/>
</dbReference>
<dbReference type="SUPFAM" id="SSF51430">
    <property type="entry name" value="NAD(P)-linked oxidoreductase"/>
    <property type="match status" value="1"/>
</dbReference>
<dbReference type="CDD" id="cd19132">
    <property type="entry name" value="AKR_AKR5D1_E1"/>
    <property type="match status" value="1"/>
</dbReference>
<evidence type="ECO:0000259" key="8">
    <source>
        <dbReference type="Pfam" id="PF00248"/>
    </source>
</evidence>
<evidence type="ECO:0000313" key="10">
    <source>
        <dbReference type="Proteomes" id="UP000246073"/>
    </source>
</evidence>
<evidence type="ECO:0000256" key="4">
    <source>
        <dbReference type="ARBA" id="ARBA00049445"/>
    </source>
</evidence>
<dbReference type="InterPro" id="IPR036812">
    <property type="entry name" value="NAD(P)_OxRdtase_dom_sf"/>
</dbReference>
<evidence type="ECO:0000256" key="2">
    <source>
        <dbReference type="ARBA" id="ARBA00022857"/>
    </source>
</evidence>
<dbReference type="PIRSF" id="PIRSF000097">
    <property type="entry name" value="AKR"/>
    <property type="match status" value="1"/>
</dbReference>
<dbReference type="InterPro" id="IPR018170">
    <property type="entry name" value="Aldo/ket_reductase_CS"/>
</dbReference>
<evidence type="ECO:0000313" key="9">
    <source>
        <dbReference type="EMBL" id="SPL62717.1"/>
    </source>
</evidence>
<reference evidence="10" key="1">
    <citation type="submission" date="2017-12" db="EMBL/GenBank/DDBJ databases">
        <authorList>
            <person name="Diaz M."/>
        </authorList>
    </citation>
    <scope>NUCLEOTIDE SEQUENCE [LARGE SCALE GENOMIC DNA]</scope>
    <source>
        <strain evidence="10">FI11154</strain>
    </source>
</reference>
<dbReference type="Gene3D" id="3.20.20.100">
    <property type="entry name" value="NADP-dependent oxidoreductase domain"/>
    <property type="match status" value="1"/>
</dbReference>
<feature type="active site" description="Proton donor" evidence="5">
    <location>
        <position position="53"/>
    </location>
</feature>